<sequence length="147" mass="16614">MDFKKTGIPQYSINDPFHKFQESLENVTTIGFGSIRGYLVLDGNNYLIGVDQNEITGEVECVEVASLFHGDTFEGIDLTNMSAESFAQELAKIGSTPIVEIDNVWWPKERMGFYVYENTPSTICWWGNTTDIEVQEILSQGQEDFLV</sequence>
<dbReference type="Proteomes" id="UP000249886">
    <property type="component" value="Unassembled WGS sequence"/>
</dbReference>
<dbReference type="EMBL" id="UARK01000035">
    <property type="protein sequence ID" value="SPW33951.1"/>
    <property type="molecule type" value="Genomic_DNA"/>
</dbReference>
<name>A0A6H9XR84_9CORY</name>
<protein>
    <submittedName>
        <fullName evidence="1">Uncharacterized protein</fullName>
    </submittedName>
</protein>
<accession>A0A6H9XR84</accession>
<reference evidence="1 2" key="1">
    <citation type="submission" date="2018-06" db="EMBL/GenBank/DDBJ databases">
        <authorList>
            <consortium name="Pathogen Informatics"/>
            <person name="Doyle S."/>
        </authorList>
    </citation>
    <scope>NUCLEOTIDE SEQUENCE [LARGE SCALE GENOMIC DNA]</scope>
    <source>
        <strain evidence="1 2">NCTC10254</strain>
    </source>
</reference>
<organism evidence="1 2">
    <name type="scientific">Corynebacterium matruchotii</name>
    <dbReference type="NCBI Taxonomy" id="43768"/>
    <lineage>
        <taxon>Bacteria</taxon>
        <taxon>Bacillati</taxon>
        <taxon>Actinomycetota</taxon>
        <taxon>Actinomycetes</taxon>
        <taxon>Mycobacteriales</taxon>
        <taxon>Corynebacteriaceae</taxon>
        <taxon>Corynebacterium</taxon>
    </lineage>
</organism>
<gene>
    <name evidence="1" type="ORF">NCTC10254_02489</name>
</gene>
<comment type="caution">
    <text evidence="1">The sequence shown here is derived from an EMBL/GenBank/DDBJ whole genome shotgun (WGS) entry which is preliminary data.</text>
</comment>
<evidence type="ECO:0000313" key="1">
    <source>
        <dbReference type="EMBL" id="SPW33951.1"/>
    </source>
</evidence>
<proteinExistence type="predicted"/>
<dbReference type="RefSeq" id="WP_005526172.1">
    <property type="nucleotide sequence ID" value="NZ_CP050134.2"/>
</dbReference>
<dbReference type="AlphaFoldDB" id="A0A6H9XR84"/>
<dbReference type="GeneID" id="84574465"/>
<evidence type="ECO:0000313" key="2">
    <source>
        <dbReference type="Proteomes" id="UP000249886"/>
    </source>
</evidence>